<dbReference type="UniPathway" id="UPA00050">
    <property type="reaction ID" value="UER00461"/>
</dbReference>
<dbReference type="PIRSF" id="PIRSF000726">
    <property type="entry name" value="Asp_kin"/>
    <property type="match status" value="1"/>
</dbReference>
<keyword evidence="10 16" id="KW-0547">Nucleotide-binding</keyword>
<evidence type="ECO:0000256" key="8">
    <source>
        <dbReference type="ARBA" id="ARBA00022605"/>
    </source>
</evidence>
<protein>
    <recommendedName>
        <fullName evidence="7 17">Aspartokinase</fullName>
        <ecNumber evidence="6 17">2.7.2.4</ecNumber>
    </recommendedName>
</protein>
<comment type="similarity">
    <text evidence="5 17">Belongs to the aspartokinase family.</text>
</comment>
<dbReference type="FunFam" id="3.30.2130.10:FF:000002">
    <property type="entry name" value="Aspartokinase"/>
    <property type="match status" value="1"/>
</dbReference>
<keyword evidence="23" id="KW-1185">Reference proteome</keyword>
<dbReference type="GO" id="GO:0009090">
    <property type="term" value="P:homoserine biosynthetic process"/>
    <property type="evidence" value="ECO:0007669"/>
    <property type="project" value="TreeGrafter"/>
</dbReference>
<comment type="caution">
    <text evidence="20">The sequence shown here is derived from an EMBL/GenBank/DDBJ whole genome shotgun (WGS) entry which is preliminary data.</text>
</comment>
<comment type="function">
    <text evidence="1">Catalyzes the phosphorylation of the beta-carboxyl group of aspartic acid with ATP to yield 4-phospho-L-aspartate, which is involved in the branched biosynthetic pathway leading to the biosynthesis of amino acids lysine, threonine, isoleucine and methionine.</text>
</comment>
<dbReference type="Proteomes" id="UP000648535">
    <property type="component" value="Unassembled WGS sequence"/>
</dbReference>
<dbReference type="InterPro" id="IPR041740">
    <property type="entry name" value="AKii-LysC-BS"/>
</dbReference>
<dbReference type="InterPro" id="IPR054352">
    <property type="entry name" value="ACT_Aspartokinase"/>
</dbReference>
<feature type="binding site" evidence="16">
    <location>
        <position position="74"/>
    </location>
    <ligand>
        <name>substrate</name>
    </ligand>
</feature>
<evidence type="ECO:0000313" key="20">
    <source>
        <dbReference type="EMBL" id="GGL03762.1"/>
    </source>
</evidence>
<dbReference type="Gene3D" id="3.40.1160.10">
    <property type="entry name" value="Acetylglutamate kinase-like"/>
    <property type="match status" value="1"/>
</dbReference>
<dbReference type="InterPro" id="IPR002912">
    <property type="entry name" value="ACT_dom"/>
</dbReference>
<keyword evidence="8 18" id="KW-0028">Amino-acid biosynthesis</keyword>
<dbReference type="AlphaFoldDB" id="A0A8H9GBY6"/>
<dbReference type="InterPro" id="IPR001048">
    <property type="entry name" value="Asp/Glu/Uridylate_kinase"/>
</dbReference>
<dbReference type="SUPFAM" id="SSF55021">
    <property type="entry name" value="ACT-like"/>
    <property type="match status" value="2"/>
</dbReference>
<evidence type="ECO:0000256" key="17">
    <source>
        <dbReference type="RuleBase" id="RU003448"/>
    </source>
</evidence>
<feature type="binding site" evidence="16">
    <location>
        <position position="47"/>
    </location>
    <ligand>
        <name>substrate</name>
    </ligand>
</feature>
<dbReference type="Proteomes" id="UP000746584">
    <property type="component" value="Unassembled WGS sequence"/>
</dbReference>
<comment type="pathway">
    <text evidence="2 18">Amino-acid biosynthesis; L-lysine biosynthesis via DAP pathway; (S)-tetrahydrodipicolinate from L-aspartate: step 1/4.</text>
</comment>
<keyword evidence="12 16" id="KW-0067">ATP-binding</keyword>
<dbReference type="CDD" id="cd04936">
    <property type="entry name" value="ACT_AKii-LysC-BS-like_2"/>
    <property type="match status" value="1"/>
</dbReference>
<keyword evidence="14" id="KW-0457">Lysine biosynthesis</keyword>
<dbReference type="PROSITE" id="PS51671">
    <property type="entry name" value="ACT"/>
    <property type="match status" value="1"/>
</dbReference>
<evidence type="ECO:0000256" key="7">
    <source>
        <dbReference type="ARBA" id="ARBA00016273"/>
    </source>
</evidence>
<dbReference type="InterPro" id="IPR018042">
    <property type="entry name" value="Aspartate_kinase_CS"/>
</dbReference>
<dbReference type="EMBL" id="BMOI01000009">
    <property type="protein sequence ID" value="GGL03762.1"/>
    <property type="molecule type" value="Genomic_DNA"/>
</dbReference>
<evidence type="ECO:0000256" key="5">
    <source>
        <dbReference type="ARBA" id="ARBA00010122"/>
    </source>
</evidence>
<proteinExistence type="inferred from homology"/>
<dbReference type="InterPro" id="IPR005260">
    <property type="entry name" value="Asp_kin_monofn"/>
</dbReference>
<evidence type="ECO:0000256" key="13">
    <source>
        <dbReference type="ARBA" id="ARBA00022915"/>
    </source>
</evidence>
<comment type="pathway">
    <text evidence="4 18">Amino-acid biosynthesis; L-threonine biosynthesis; L-threonine from L-aspartate: step 1/5.</text>
</comment>
<dbReference type="GO" id="GO:0004072">
    <property type="term" value="F:aspartate kinase activity"/>
    <property type="evidence" value="ECO:0007669"/>
    <property type="project" value="UniProtKB-EC"/>
</dbReference>
<dbReference type="PROSITE" id="PS00324">
    <property type="entry name" value="ASPARTOKINASE"/>
    <property type="match status" value="1"/>
</dbReference>
<gene>
    <name evidence="20" type="ORF">GCM10009769_22490</name>
    <name evidence="21" type="ORF">JOE58_001410</name>
</gene>
<dbReference type="UniPathway" id="UPA00051">
    <property type="reaction ID" value="UER00462"/>
</dbReference>
<dbReference type="EMBL" id="JAFBCG010000001">
    <property type="protein sequence ID" value="MBM7802159.1"/>
    <property type="molecule type" value="Genomic_DNA"/>
</dbReference>
<dbReference type="GO" id="GO:0005524">
    <property type="term" value="F:ATP binding"/>
    <property type="evidence" value="ECO:0007669"/>
    <property type="project" value="UniProtKB-KW"/>
</dbReference>
<dbReference type="InterPro" id="IPR045865">
    <property type="entry name" value="ACT-like_dom_sf"/>
</dbReference>
<dbReference type="NCBIfam" id="TIGR00657">
    <property type="entry name" value="asp_kinases"/>
    <property type="match status" value="1"/>
</dbReference>
<reference evidence="20" key="1">
    <citation type="journal article" date="2014" name="Int. J. Syst. Evol. Microbiol.">
        <title>Complete genome sequence of Corynebacterium casei LMG S-19264T (=DSM 44701T), isolated from a smear-ripened cheese.</title>
        <authorList>
            <consortium name="US DOE Joint Genome Institute (JGI-PGF)"/>
            <person name="Walter F."/>
            <person name="Albersmeier A."/>
            <person name="Kalinowski J."/>
            <person name="Ruckert C."/>
        </authorList>
    </citation>
    <scope>NUCLEOTIDE SEQUENCE</scope>
    <source>
        <strain evidence="20">JCM 1480</strain>
    </source>
</reference>
<dbReference type="GO" id="GO:0019877">
    <property type="term" value="P:diaminopimelate biosynthetic process"/>
    <property type="evidence" value="ECO:0007669"/>
    <property type="project" value="UniProtKB-KW"/>
</dbReference>
<dbReference type="Pfam" id="PF00696">
    <property type="entry name" value="AA_kinase"/>
    <property type="match status" value="1"/>
</dbReference>
<dbReference type="GO" id="GO:0005829">
    <property type="term" value="C:cytosol"/>
    <property type="evidence" value="ECO:0007669"/>
    <property type="project" value="TreeGrafter"/>
</dbReference>
<dbReference type="Gene3D" id="3.30.70.260">
    <property type="match status" value="2"/>
</dbReference>
<dbReference type="UniPathway" id="UPA00034">
    <property type="reaction ID" value="UER00015"/>
</dbReference>
<dbReference type="CDD" id="cd04261">
    <property type="entry name" value="AAK_AKii-LysC-BS"/>
    <property type="match status" value="1"/>
</dbReference>
<feature type="domain" description="ACT" evidence="19">
    <location>
        <begin position="267"/>
        <end position="352"/>
    </location>
</feature>
<evidence type="ECO:0000256" key="18">
    <source>
        <dbReference type="RuleBase" id="RU004249"/>
    </source>
</evidence>
<dbReference type="InterPro" id="IPR036393">
    <property type="entry name" value="AceGlu_kinase-like_sf"/>
</dbReference>
<evidence type="ECO:0000256" key="9">
    <source>
        <dbReference type="ARBA" id="ARBA00022679"/>
    </source>
</evidence>
<evidence type="ECO:0000256" key="6">
    <source>
        <dbReference type="ARBA" id="ARBA00013059"/>
    </source>
</evidence>
<dbReference type="GO" id="GO:0009089">
    <property type="term" value="P:lysine biosynthetic process via diaminopimelate"/>
    <property type="evidence" value="ECO:0007669"/>
    <property type="project" value="UniProtKB-UniPathway"/>
</dbReference>
<feature type="binding site" evidence="16">
    <location>
        <begin position="174"/>
        <end position="175"/>
    </location>
    <ligand>
        <name>ATP</name>
        <dbReference type="ChEBI" id="CHEBI:30616"/>
    </ligand>
</feature>
<dbReference type="FunFam" id="3.40.1160.10:FF:000002">
    <property type="entry name" value="Aspartokinase"/>
    <property type="match status" value="1"/>
</dbReference>
<accession>A0A8H9GBY6</accession>
<reference evidence="20" key="2">
    <citation type="submission" date="2020-09" db="EMBL/GenBank/DDBJ databases">
        <authorList>
            <person name="Sun Q."/>
            <person name="Ohkuma M."/>
        </authorList>
    </citation>
    <scope>NUCLEOTIDE SEQUENCE</scope>
    <source>
        <strain evidence="20">JCM 1480</strain>
    </source>
</reference>
<evidence type="ECO:0000313" key="22">
    <source>
        <dbReference type="Proteomes" id="UP000648535"/>
    </source>
</evidence>
<feature type="binding site" evidence="16">
    <location>
        <begin position="210"/>
        <end position="211"/>
    </location>
    <ligand>
        <name>ATP</name>
        <dbReference type="ChEBI" id="CHEBI:30616"/>
    </ligand>
</feature>
<keyword evidence="13" id="KW-0220">Diaminopimelate biosynthesis</keyword>
<evidence type="ECO:0000256" key="15">
    <source>
        <dbReference type="ARBA" id="ARBA00047872"/>
    </source>
</evidence>
<evidence type="ECO:0000256" key="2">
    <source>
        <dbReference type="ARBA" id="ARBA00004766"/>
    </source>
</evidence>
<evidence type="ECO:0000256" key="10">
    <source>
        <dbReference type="ARBA" id="ARBA00022741"/>
    </source>
</evidence>
<dbReference type="CDD" id="cd04913">
    <property type="entry name" value="ACT_AKii-LysC-BS-like_1"/>
    <property type="match status" value="1"/>
</dbReference>
<evidence type="ECO:0000313" key="21">
    <source>
        <dbReference type="EMBL" id="MBM7802159.1"/>
    </source>
</evidence>
<dbReference type="NCBIfam" id="NF005155">
    <property type="entry name" value="PRK06635.1-4"/>
    <property type="match status" value="1"/>
</dbReference>
<dbReference type="GO" id="GO:0009088">
    <property type="term" value="P:threonine biosynthetic process"/>
    <property type="evidence" value="ECO:0007669"/>
    <property type="project" value="UniProtKB-UniPathway"/>
</dbReference>
<keyword evidence="9 17" id="KW-0808">Transferase</keyword>
<evidence type="ECO:0000256" key="12">
    <source>
        <dbReference type="ARBA" id="ARBA00022840"/>
    </source>
</evidence>
<name>A0A8H9GBY6_9MICO</name>
<dbReference type="PANTHER" id="PTHR21499:SF3">
    <property type="entry name" value="ASPARTOKINASE"/>
    <property type="match status" value="1"/>
</dbReference>
<dbReference type="NCBIfam" id="NF005154">
    <property type="entry name" value="PRK06635.1-2"/>
    <property type="match status" value="1"/>
</dbReference>
<dbReference type="Pfam" id="PF22468">
    <property type="entry name" value="ACT_9"/>
    <property type="match status" value="2"/>
</dbReference>
<comment type="pathway">
    <text evidence="3 18">Amino-acid biosynthesis; L-methionine biosynthesis via de novo pathway; L-homoserine from L-aspartate: step 1/3.</text>
</comment>
<evidence type="ECO:0000259" key="19">
    <source>
        <dbReference type="PROSITE" id="PS51671"/>
    </source>
</evidence>
<organism evidence="20 22">
    <name type="scientific">Curtobacterium luteum</name>
    <dbReference type="NCBI Taxonomy" id="33881"/>
    <lineage>
        <taxon>Bacteria</taxon>
        <taxon>Bacillati</taxon>
        <taxon>Actinomycetota</taxon>
        <taxon>Actinomycetes</taxon>
        <taxon>Micrococcales</taxon>
        <taxon>Microbacteriaceae</taxon>
        <taxon>Curtobacterium</taxon>
    </lineage>
</organism>
<dbReference type="SUPFAM" id="SSF53633">
    <property type="entry name" value="Carbamate kinase-like"/>
    <property type="match status" value="1"/>
</dbReference>
<reference evidence="21 23" key="3">
    <citation type="submission" date="2021-01" db="EMBL/GenBank/DDBJ databases">
        <title>Sequencing the genomes of 1000 actinobacteria strains.</title>
        <authorList>
            <person name="Klenk H.-P."/>
        </authorList>
    </citation>
    <scope>NUCLEOTIDE SEQUENCE [LARGE SCALE GENOMIC DNA]</scope>
    <source>
        <strain evidence="21 23">DSM 20542</strain>
    </source>
</reference>
<sequence>MALIVQKFGGSSVADAESIKRVAKRIVQTKKAGNDVVVAVSAMGDTTDELVDLAHSVTPIPAGRELDMLLTAGERISMALLAMAIKSLGVEASSYTGSQAGMLTDAQHGKARIVDVTPKRVREALDAGHVAIVAGFQGFNRTTGEITTLGRGGSDTTAVALAAALDADVCEIYTDVDGIFTADPRVVPRARKVDRITSEEMLELAASGAKVLYIRAVEYARRHGVTLHVRSSFSNAEGTIVYNPAEGETVEEPIITGIAGDLSEGKITVVGVPDTPGKAAEIFTIVARAGANIDMIVQNVSEAVTGRTDISFTLPKDQGQGVLTALEVAKADIGYESIQYDDQIGKLALVGAGMRTNAGVSAQLFRALHEASINIEMISTSEIRISVVTRADTLNDAVRVVHEAFGLDGETDAVVYAGTGR</sequence>
<keyword evidence="11 17" id="KW-0418">Kinase</keyword>
<evidence type="ECO:0000256" key="1">
    <source>
        <dbReference type="ARBA" id="ARBA00002843"/>
    </source>
</evidence>
<evidence type="ECO:0000256" key="14">
    <source>
        <dbReference type="ARBA" id="ARBA00023154"/>
    </source>
</evidence>
<dbReference type="PANTHER" id="PTHR21499">
    <property type="entry name" value="ASPARTATE KINASE"/>
    <property type="match status" value="1"/>
</dbReference>
<evidence type="ECO:0000256" key="11">
    <source>
        <dbReference type="ARBA" id="ARBA00022777"/>
    </source>
</evidence>
<dbReference type="EC" id="2.7.2.4" evidence="6 17"/>
<comment type="catalytic activity">
    <reaction evidence="15 17">
        <text>L-aspartate + ATP = 4-phospho-L-aspartate + ADP</text>
        <dbReference type="Rhea" id="RHEA:23776"/>
        <dbReference type="ChEBI" id="CHEBI:29991"/>
        <dbReference type="ChEBI" id="CHEBI:30616"/>
        <dbReference type="ChEBI" id="CHEBI:57535"/>
        <dbReference type="ChEBI" id="CHEBI:456216"/>
        <dbReference type="EC" id="2.7.2.4"/>
    </reaction>
</comment>
<evidence type="ECO:0000256" key="3">
    <source>
        <dbReference type="ARBA" id="ARBA00004986"/>
    </source>
</evidence>
<evidence type="ECO:0000313" key="23">
    <source>
        <dbReference type="Proteomes" id="UP000746584"/>
    </source>
</evidence>
<evidence type="ECO:0000256" key="16">
    <source>
        <dbReference type="PIRSR" id="PIRSR000726-1"/>
    </source>
</evidence>
<dbReference type="NCBIfam" id="NF005153">
    <property type="entry name" value="PRK06635.1-1"/>
    <property type="match status" value="1"/>
</dbReference>
<evidence type="ECO:0000256" key="4">
    <source>
        <dbReference type="ARBA" id="ARBA00005139"/>
    </source>
</evidence>
<feature type="binding site" evidence="16">
    <location>
        <begin position="7"/>
        <end position="10"/>
    </location>
    <ligand>
        <name>ATP</name>
        <dbReference type="ChEBI" id="CHEBI:30616"/>
    </ligand>
</feature>
<feature type="binding site" evidence="16">
    <location>
        <position position="185"/>
    </location>
    <ligand>
        <name>ATP</name>
        <dbReference type="ChEBI" id="CHEBI:30616"/>
    </ligand>
</feature>
<dbReference type="InterPro" id="IPR001341">
    <property type="entry name" value="Asp_kinase"/>
</dbReference>